<dbReference type="InterPro" id="IPR007730">
    <property type="entry name" value="SPOR-like_dom"/>
</dbReference>
<protein>
    <recommendedName>
        <fullName evidence="2">SPOR domain-containing protein</fullName>
    </recommendedName>
</protein>
<dbReference type="PROSITE" id="PS51724">
    <property type="entry name" value="SPOR"/>
    <property type="match status" value="1"/>
</dbReference>
<dbReference type="Gene3D" id="3.30.70.1070">
    <property type="entry name" value="Sporulation related repeat"/>
    <property type="match status" value="1"/>
</dbReference>
<dbReference type="InterPro" id="IPR036680">
    <property type="entry name" value="SPOR-like_sf"/>
</dbReference>
<evidence type="ECO:0000256" key="1">
    <source>
        <dbReference type="SAM" id="MobiDB-lite"/>
    </source>
</evidence>
<organism evidence="3 4">
    <name type="scientific">Aquamicrobium lusatiense</name>
    <dbReference type="NCBI Taxonomy" id="89772"/>
    <lineage>
        <taxon>Bacteria</taxon>
        <taxon>Pseudomonadati</taxon>
        <taxon>Pseudomonadota</taxon>
        <taxon>Alphaproteobacteria</taxon>
        <taxon>Hyphomicrobiales</taxon>
        <taxon>Phyllobacteriaceae</taxon>
        <taxon>Aquamicrobium</taxon>
    </lineage>
</organism>
<accession>A0A7W9S2L0</accession>
<dbReference type="GO" id="GO:0042834">
    <property type="term" value="F:peptidoglycan binding"/>
    <property type="evidence" value="ECO:0007669"/>
    <property type="project" value="InterPro"/>
</dbReference>
<gene>
    <name evidence="3" type="ORF">HNR59_002090</name>
</gene>
<feature type="region of interest" description="Disordered" evidence="1">
    <location>
        <begin position="395"/>
        <end position="440"/>
    </location>
</feature>
<reference evidence="3 4" key="1">
    <citation type="submission" date="2020-08" db="EMBL/GenBank/DDBJ databases">
        <title>Genomic Encyclopedia of Type Strains, Phase IV (KMG-IV): sequencing the most valuable type-strain genomes for metagenomic binning, comparative biology and taxonomic classification.</title>
        <authorList>
            <person name="Goeker M."/>
        </authorList>
    </citation>
    <scope>NUCLEOTIDE SEQUENCE [LARGE SCALE GENOMIC DNA]</scope>
    <source>
        <strain evidence="3 4">DSM 11099</strain>
    </source>
</reference>
<dbReference type="SUPFAM" id="SSF110997">
    <property type="entry name" value="Sporulation related repeat"/>
    <property type="match status" value="1"/>
</dbReference>
<evidence type="ECO:0000259" key="2">
    <source>
        <dbReference type="PROSITE" id="PS51724"/>
    </source>
</evidence>
<dbReference type="EMBL" id="JACHEU010000001">
    <property type="protein sequence ID" value="MBB6012745.1"/>
    <property type="molecule type" value="Genomic_DNA"/>
</dbReference>
<evidence type="ECO:0000313" key="4">
    <source>
        <dbReference type="Proteomes" id="UP000533306"/>
    </source>
</evidence>
<name>A0A7W9S2L0_9HYPH</name>
<feature type="region of interest" description="Disordered" evidence="1">
    <location>
        <begin position="714"/>
        <end position="822"/>
    </location>
</feature>
<proteinExistence type="predicted"/>
<keyword evidence="4" id="KW-1185">Reference proteome</keyword>
<dbReference type="Pfam" id="PF05036">
    <property type="entry name" value="SPOR"/>
    <property type="match status" value="1"/>
</dbReference>
<evidence type="ECO:0000313" key="3">
    <source>
        <dbReference type="EMBL" id="MBB6012745.1"/>
    </source>
</evidence>
<feature type="domain" description="SPOR" evidence="2">
    <location>
        <begin position="845"/>
        <end position="928"/>
    </location>
</feature>
<feature type="compositionally biased region" description="Low complexity" evidence="1">
    <location>
        <begin position="402"/>
        <end position="431"/>
    </location>
</feature>
<sequence>MADRTQLRIADRDDIAADDPFAELTRIMGFDPRVPVKPDNEPRFEDVADDDFTIDLEKELMGEFGEEPQAAAWPEAGNDASVSYDASASYAGADAAAQTHSAAEPDFNFDDISFDEPAFEQQAGAHSEAQVAAVQSAEADYQDFDLALEHELTVAGTADADPFADFDAALTDELAGQAQPADDFAVFDDADFVFEEPAVAAPEPQAPAASEQVFDAGDDFERQLAAAVFDEQPAASADEPEWDAAPADGLHVAPQSYEQPHDDFAYAHAELPSVEAEVAAEAPAPTLEDELNALLNRMSARPQPGYEPDFELERPLDVHVEHQAAGATQQAAAPASARDDFDLDLDLGDFGSESAQSVQRQFEPQTPADPVDALKSFIPAAVTVAAATQAHSWSRSTPFLRPQQQPAAVPQPQASAQPDAQANAAAWQRHQPQPSSGAYQVTSDAYVPETPAAAPVAHEPPVPQAPARPPVAEIPELETIDIPERAVALADDLEIPDVPFEQDVAEPASYDDLEADFADLLSDMNTAEAEAAQPAAQQADVFAGPAQKQAENAVAQAAQPSSSYDRTFDEDFDFDFDAAAQQSYQPAAAAAADDGFDYDPDYGETISEAEDKKPRNRLWLAGAIVAAVAVIGGIGAFALSFGGGDSGDAPVLVRADDAPIKVKPENPGGTVIPNQDNKVYDMVARGGTPAAPTQEKLVSDAEKPVDVAARAPEARVVGEGAPASAKSEERVAPATVDDVASEETPAVAPRKVRTMVVKPDGTLVPREEPAPAQQVAATEPQDPAPQAVSAPGAEQTGAVTPAAKPQQSANTPSAAPVAPQRPAEQPVNIVGEVKPGQVAALDPNAAAAGTWAVQIASQPSVEAAQSTYQDLARRYAGVLQGRSVNIVKAEVAGKGTFYRVRVASQSRADAISLCESYKAAGGNCFVSK</sequence>
<comment type="caution">
    <text evidence="3">The sequence shown here is derived from an EMBL/GenBank/DDBJ whole genome shotgun (WGS) entry which is preliminary data.</text>
</comment>
<dbReference type="Proteomes" id="UP000533306">
    <property type="component" value="Unassembled WGS sequence"/>
</dbReference>
<dbReference type="RefSeq" id="WP_183829571.1">
    <property type="nucleotide sequence ID" value="NZ_JACHEU010000001.1"/>
</dbReference>
<dbReference type="AlphaFoldDB" id="A0A7W9S2L0"/>